<name>A0A2V1IX96_9BACT</name>
<comment type="caution">
    <text evidence="1">The sequence shown here is derived from an EMBL/GenBank/DDBJ whole genome shotgun (WGS) entry which is preliminary data.</text>
</comment>
<accession>A0A2V1IX96</accession>
<proteinExistence type="predicted"/>
<protein>
    <submittedName>
        <fullName evidence="1">Uncharacterized protein</fullName>
    </submittedName>
</protein>
<dbReference type="EMBL" id="PUBV01000008">
    <property type="protein sequence ID" value="PWB08059.1"/>
    <property type="molecule type" value="Genomic_DNA"/>
</dbReference>
<evidence type="ECO:0000313" key="2">
    <source>
        <dbReference type="Proteomes" id="UP000244925"/>
    </source>
</evidence>
<evidence type="ECO:0000313" key="1">
    <source>
        <dbReference type="EMBL" id="PWB08059.1"/>
    </source>
</evidence>
<dbReference type="AlphaFoldDB" id="A0A2V1IX96"/>
<gene>
    <name evidence="1" type="ORF">C5O25_05540</name>
</gene>
<dbReference type="Proteomes" id="UP000244925">
    <property type="component" value="Unassembled WGS sequence"/>
</dbReference>
<dbReference type="RefSeq" id="WP_107035743.1">
    <property type="nucleotide sequence ID" value="NZ_CAONGC010000008.1"/>
</dbReference>
<sequence length="276" mass="29858">MKKTTIIMIATAIGGFILTLSVIAITTSYGIRADMSPIVISNESTESVAITMADNIEVTQPEDRYLGISLSAGIEIIVADTTGSPRVEYPSGLAPYITVSERNGKLNLLISRHDGDSSTGRGYYRHIECSYPIRIITPAAPAKIRSTLREVPVVLKDASTDSIHMQIRGTTHFYDCRLGLATVNPDDLGQYPYIKIHNTSISTIALGERTLRLSIKADSLSTVEAIDWHSTLDADASCSLETGSLRIARISFSSVNDSTDFALHTSGAFTLNTISK</sequence>
<organism evidence="1 2">
    <name type="scientific">Paramuribaculum intestinale</name>
    <dbReference type="NCBI Taxonomy" id="2094151"/>
    <lineage>
        <taxon>Bacteria</taxon>
        <taxon>Pseudomonadati</taxon>
        <taxon>Bacteroidota</taxon>
        <taxon>Bacteroidia</taxon>
        <taxon>Bacteroidales</taxon>
        <taxon>Muribaculaceae</taxon>
        <taxon>Paramuribaculum</taxon>
    </lineage>
</organism>
<reference evidence="2" key="1">
    <citation type="submission" date="2018-02" db="EMBL/GenBank/DDBJ databases">
        <authorList>
            <person name="Clavel T."/>
            <person name="Strowig T."/>
        </authorList>
    </citation>
    <scope>NUCLEOTIDE SEQUENCE [LARGE SCALE GENOMIC DNA]</scope>
    <source>
        <strain evidence="2">DSM 100764</strain>
    </source>
</reference>
<keyword evidence="2" id="KW-1185">Reference proteome</keyword>